<dbReference type="NCBIfam" id="NF005559">
    <property type="entry name" value="PRK07231.1"/>
    <property type="match status" value="1"/>
</dbReference>
<name>A0A0S2K2Z2_9GAMM</name>
<dbReference type="PRINTS" id="PR00080">
    <property type="entry name" value="SDRFAMILY"/>
</dbReference>
<dbReference type="CDD" id="cd05233">
    <property type="entry name" value="SDR_c"/>
    <property type="match status" value="1"/>
</dbReference>
<gene>
    <name evidence="3" type="ORF">PP2015_2378</name>
</gene>
<reference evidence="3 4" key="1">
    <citation type="submission" date="2015-11" db="EMBL/GenBank/DDBJ databases">
        <authorList>
            <person name="Zhang Y."/>
            <person name="Guo Z."/>
        </authorList>
    </citation>
    <scope>NUCLEOTIDE SEQUENCE [LARGE SCALE GENOMIC DNA]</scope>
    <source>
        <strain evidence="3 4">KCTC 12086</strain>
    </source>
</reference>
<dbReference type="EMBL" id="CP013187">
    <property type="protein sequence ID" value="ALO42871.1"/>
    <property type="molecule type" value="Genomic_DNA"/>
</dbReference>
<dbReference type="PROSITE" id="PS00061">
    <property type="entry name" value="ADH_SHORT"/>
    <property type="match status" value="1"/>
</dbReference>
<protein>
    <submittedName>
        <fullName evidence="3">3-hydroxybutyrate dehydrogenase type 2</fullName>
    </submittedName>
</protein>
<dbReference type="PRINTS" id="PR00081">
    <property type="entry name" value="GDHRDH"/>
</dbReference>
<proteinExistence type="inferred from homology"/>
<dbReference type="OrthoDB" id="9787298at2"/>
<dbReference type="Proteomes" id="UP000061457">
    <property type="component" value="Chromosome I"/>
</dbReference>
<dbReference type="Pfam" id="PF13561">
    <property type="entry name" value="adh_short_C2"/>
    <property type="match status" value="1"/>
</dbReference>
<dbReference type="InterPro" id="IPR002347">
    <property type="entry name" value="SDR_fam"/>
</dbReference>
<dbReference type="PANTHER" id="PTHR43477">
    <property type="entry name" value="DIHYDROANTICAPSIN 7-DEHYDROGENASE"/>
    <property type="match status" value="1"/>
</dbReference>
<comment type="similarity">
    <text evidence="1">Belongs to the short-chain dehydrogenases/reductases (SDR) family.</text>
</comment>
<dbReference type="AlphaFoldDB" id="A0A0S2K2Z2"/>
<dbReference type="InterPro" id="IPR020904">
    <property type="entry name" value="Sc_DH/Rdtase_CS"/>
</dbReference>
<dbReference type="GO" id="GO:0016491">
    <property type="term" value="F:oxidoreductase activity"/>
    <property type="evidence" value="ECO:0007669"/>
    <property type="project" value="UniProtKB-KW"/>
</dbReference>
<dbReference type="KEGG" id="pphe:PP2015_2378"/>
<dbReference type="RefSeq" id="WP_058030572.1">
    <property type="nucleotide sequence ID" value="NZ_CP013187.1"/>
</dbReference>
<organism evidence="3 4">
    <name type="scientific">Pseudoalteromonas phenolica</name>
    <dbReference type="NCBI Taxonomy" id="161398"/>
    <lineage>
        <taxon>Bacteria</taxon>
        <taxon>Pseudomonadati</taxon>
        <taxon>Pseudomonadota</taxon>
        <taxon>Gammaproteobacteria</taxon>
        <taxon>Alteromonadales</taxon>
        <taxon>Pseudoalteromonadaceae</taxon>
        <taxon>Pseudoalteromonas</taxon>
    </lineage>
</organism>
<evidence type="ECO:0000313" key="4">
    <source>
        <dbReference type="Proteomes" id="UP000061457"/>
    </source>
</evidence>
<evidence type="ECO:0000256" key="2">
    <source>
        <dbReference type="ARBA" id="ARBA00023002"/>
    </source>
</evidence>
<evidence type="ECO:0000313" key="3">
    <source>
        <dbReference type="EMBL" id="ALO42871.1"/>
    </source>
</evidence>
<dbReference type="InterPro" id="IPR036291">
    <property type="entry name" value="NAD(P)-bd_dom_sf"/>
</dbReference>
<sequence>MTQRFLDKTVLITGGGSGIGRETAIQFASEGAYVIIFDMDTQGAEEVVGTIIDKGGKADFLKVDVSNSSIVNDYVSELSKKFEIDILVNNAGIAHIGTIEQTTEQDLDRIYNVNVKGCYNLMHAVIPQMKQRKQGVILNIASIASSVGIKDRFAYSMSKGAVLTMTYSVAKDYISDGIRCNCIAPARVHTPFVDNFLEKTYPDNKEEMFEMLSNSQPIGRMGAVNEISSLICFLCSDDAAFITGSNIPIDGGFVTLNN</sequence>
<keyword evidence="4" id="KW-1185">Reference proteome</keyword>
<keyword evidence="2" id="KW-0560">Oxidoreductase</keyword>
<accession>A0A0S2K2Z2</accession>
<dbReference type="InterPro" id="IPR051122">
    <property type="entry name" value="SDR_DHRS6-like"/>
</dbReference>
<dbReference type="FunFam" id="3.40.50.720:FF:000084">
    <property type="entry name" value="Short-chain dehydrogenase reductase"/>
    <property type="match status" value="1"/>
</dbReference>
<dbReference type="PANTHER" id="PTHR43477:SF1">
    <property type="entry name" value="DIHYDROANTICAPSIN 7-DEHYDROGENASE"/>
    <property type="match status" value="1"/>
</dbReference>
<dbReference type="SUPFAM" id="SSF51735">
    <property type="entry name" value="NAD(P)-binding Rossmann-fold domains"/>
    <property type="match status" value="1"/>
</dbReference>
<dbReference type="Gene3D" id="3.40.50.720">
    <property type="entry name" value="NAD(P)-binding Rossmann-like Domain"/>
    <property type="match status" value="1"/>
</dbReference>
<evidence type="ECO:0000256" key="1">
    <source>
        <dbReference type="ARBA" id="ARBA00006484"/>
    </source>
</evidence>
<dbReference type="PATRIC" id="fig|161398.10.peg.2427"/>
<dbReference type="STRING" id="161398.PP2015_2378"/>